<organism evidence="3 4">
    <name type="scientific">Rhizodiscina lignyota</name>
    <dbReference type="NCBI Taxonomy" id="1504668"/>
    <lineage>
        <taxon>Eukaryota</taxon>
        <taxon>Fungi</taxon>
        <taxon>Dikarya</taxon>
        <taxon>Ascomycota</taxon>
        <taxon>Pezizomycotina</taxon>
        <taxon>Dothideomycetes</taxon>
        <taxon>Pleosporomycetidae</taxon>
        <taxon>Aulographales</taxon>
        <taxon>Rhizodiscinaceae</taxon>
        <taxon>Rhizodiscina</taxon>
    </lineage>
</organism>
<proteinExistence type="predicted"/>
<evidence type="ECO:0000313" key="4">
    <source>
        <dbReference type="Proteomes" id="UP000799772"/>
    </source>
</evidence>
<name>A0A9P4IPZ8_9PEZI</name>
<comment type="caution">
    <text evidence="3">The sequence shown here is derived from an EMBL/GenBank/DDBJ whole genome shotgun (WGS) entry which is preliminary data.</text>
</comment>
<evidence type="ECO:0000313" key="3">
    <source>
        <dbReference type="EMBL" id="KAF2103268.1"/>
    </source>
</evidence>
<feature type="compositionally biased region" description="Low complexity" evidence="1">
    <location>
        <begin position="203"/>
        <end position="225"/>
    </location>
</feature>
<accession>A0A9P4IPZ8</accession>
<dbReference type="Proteomes" id="UP000799772">
    <property type="component" value="Unassembled WGS sequence"/>
</dbReference>
<keyword evidence="2" id="KW-0472">Membrane</keyword>
<feature type="compositionally biased region" description="Low complexity" evidence="1">
    <location>
        <begin position="304"/>
        <end position="318"/>
    </location>
</feature>
<feature type="region of interest" description="Disordered" evidence="1">
    <location>
        <begin position="24"/>
        <end position="83"/>
    </location>
</feature>
<dbReference type="EMBL" id="ML978122">
    <property type="protein sequence ID" value="KAF2103268.1"/>
    <property type="molecule type" value="Genomic_DNA"/>
</dbReference>
<keyword evidence="4" id="KW-1185">Reference proteome</keyword>
<protein>
    <submittedName>
        <fullName evidence="3">Uncharacterized protein</fullName>
    </submittedName>
</protein>
<reference evidence="3" key="1">
    <citation type="journal article" date="2020" name="Stud. Mycol.">
        <title>101 Dothideomycetes genomes: a test case for predicting lifestyles and emergence of pathogens.</title>
        <authorList>
            <person name="Haridas S."/>
            <person name="Albert R."/>
            <person name="Binder M."/>
            <person name="Bloem J."/>
            <person name="Labutti K."/>
            <person name="Salamov A."/>
            <person name="Andreopoulos B."/>
            <person name="Baker S."/>
            <person name="Barry K."/>
            <person name="Bills G."/>
            <person name="Bluhm B."/>
            <person name="Cannon C."/>
            <person name="Castanera R."/>
            <person name="Culley D."/>
            <person name="Daum C."/>
            <person name="Ezra D."/>
            <person name="Gonzalez J."/>
            <person name="Henrissat B."/>
            <person name="Kuo A."/>
            <person name="Liang C."/>
            <person name="Lipzen A."/>
            <person name="Lutzoni F."/>
            <person name="Magnuson J."/>
            <person name="Mondo S."/>
            <person name="Nolan M."/>
            <person name="Ohm R."/>
            <person name="Pangilinan J."/>
            <person name="Park H.-J."/>
            <person name="Ramirez L."/>
            <person name="Alfaro M."/>
            <person name="Sun H."/>
            <person name="Tritt A."/>
            <person name="Yoshinaga Y."/>
            <person name="Zwiers L.-H."/>
            <person name="Turgeon B."/>
            <person name="Goodwin S."/>
            <person name="Spatafora J."/>
            <person name="Crous P."/>
            <person name="Grigoriev I."/>
        </authorList>
    </citation>
    <scope>NUCLEOTIDE SEQUENCE</scope>
    <source>
        <strain evidence="3">CBS 133067</strain>
    </source>
</reference>
<keyword evidence="2" id="KW-0812">Transmembrane</keyword>
<feature type="compositionally biased region" description="Basic and acidic residues" evidence="1">
    <location>
        <begin position="55"/>
        <end position="67"/>
    </location>
</feature>
<feature type="compositionally biased region" description="Polar residues" evidence="1">
    <location>
        <begin position="26"/>
        <end position="53"/>
    </location>
</feature>
<keyword evidence="2" id="KW-1133">Transmembrane helix</keyword>
<feature type="region of interest" description="Disordered" evidence="1">
    <location>
        <begin position="203"/>
        <end position="244"/>
    </location>
</feature>
<gene>
    <name evidence="3" type="ORF">NA57DRAFT_52795</name>
</gene>
<feature type="region of interest" description="Disordered" evidence="1">
    <location>
        <begin position="285"/>
        <end position="318"/>
    </location>
</feature>
<feature type="compositionally biased region" description="Low complexity" evidence="1">
    <location>
        <begin position="233"/>
        <end position="244"/>
    </location>
</feature>
<feature type="transmembrane region" description="Helical" evidence="2">
    <location>
        <begin position="99"/>
        <end position="121"/>
    </location>
</feature>
<evidence type="ECO:0000256" key="2">
    <source>
        <dbReference type="SAM" id="Phobius"/>
    </source>
</evidence>
<dbReference type="AlphaFoldDB" id="A0A9P4IPZ8"/>
<evidence type="ECO:0000256" key="1">
    <source>
        <dbReference type="SAM" id="MobiDB-lite"/>
    </source>
</evidence>
<sequence>MTSPYNADRSSNLSSVSLPISVAPSYHTTTGESSTTKHGTMDQEGTNSATPTSFPDDKKVPIRDEKCAPSFPQYPNNDPEPGPLPPPIIYERLVRREGVSYFTFFAVVLALVLSLTLNGVYTTIALKGAIWPSRFREAPNGGLNIAPVINIHGADVPTASNVTVTQIITATSVSTTAQSTSLPTVTQTTTVIQPIVEQTTLSTTTASPSLPKVTITTSVPAPTTTEKFQTPESAVSPSSSQGGSITNAASLMASQESQAAQASSSRLFGEIVSAAISLKESQELSAMLSPSSTSSPPTSPTTPPSTTQHTTISSTQIKSTSTGIPLIAPQGLVIGSTGSLIVGRCTTETIMHPGGRLAELGGHKTVTTKCF</sequence>